<reference evidence="1 2" key="2">
    <citation type="submission" date="2017-04" db="EMBL/GenBank/DDBJ databases">
        <title>CpG methylation of centromeres and impact of large insertions on vertebrate speciation.</title>
        <authorList>
            <person name="Ichikawa K."/>
            <person name="Yoshimura J."/>
            <person name="Morishita S."/>
        </authorList>
    </citation>
    <scope>NUCLEOTIDE SEQUENCE</scope>
    <source>
        <strain evidence="1 2">HNI</strain>
    </source>
</reference>
<dbReference type="Proteomes" id="UP000265180">
    <property type="component" value="Chromosome 1"/>
</dbReference>
<organism evidence="1 2">
    <name type="scientific">Oryzias latipes</name>
    <name type="common">Japanese rice fish</name>
    <name type="synonym">Japanese killifish</name>
    <dbReference type="NCBI Taxonomy" id="8090"/>
    <lineage>
        <taxon>Eukaryota</taxon>
        <taxon>Metazoa</taxon>
        <taxon>Chordata</taxon>
        <taxon>Craniata</taxon>
        <taxon>Vertebrata</taxon>
        <taxon>Euteleostomi</taxon>
        <taxon>Actinopterygii</taxon>
        <taxon>Neopterygii</taxon>
        <taxon>Teleostei</taxon>
        <taxon>Neoteleostei</taxon>
        <taxon>Acanthomorphata</taxon>
        <taxon>Ovalentaria</taxon>
        <taxon>Atherinomorphae</taxon>
        <taxon>Beloniformes</taxon>
        <taxon>Adrianichthyidae</taxon>
        <taxon>Oryziinae</taxon>
        <taxon>Oryzias</taxon>
    </lineage>
</organism>
<sequence length="119" mass="13823">MILQLRKKTVSLRDAPNAQVKITGSVRYTLLDPLCTEAEMMWELTTRLLCLGSKLWPCPSPSLMVEFWVERKEPRFLYRESTSFTWPAEGATEGKDYLFFYDPFSIHGKVTESHISTDR</sequence>
<reference key="1">
    <citation type="journal article" date="2007" name="Nature">
        <title>The medaka draft genome and insights into vertebrate genome evolution.</title>
        <authorList>
            <person name="Kasahara M."/>
            <person name="Naruse K."/>
            <person name="Sasaki S."/>
            <person name="Nakatani Y."/>
            <person name="Qu W."/>
            <person name="Ahsan B."/>
            <person name="Yamada T."/>
            <person name="Nagayasu Y."/>
            <person name="Doi K."/>
            <person name="Kasai Y."/>
            <person name="Jindo T."/>
            <person name="Kobayashi D."/>
            <person name="Shimada A."/>
            <person name="Toyoda A."/>
            <person name="Kuroki Y."/>
            <person name="Fujiyama A."/>
            <person name="Sasaki T."/>
            <person name="Shimizu A."/>
            <person name="Asakawa S."/>
            <person name="Shimizu N."/>
            <person name="Hashimoto S."/>
            <person name="Yang J."/>
            <person name="Lee Y."/>
            <person name="Matsushima K."/>
            <person name="Sugano S."/>
            <person name="Sakaizumi M."/>
            <person name="Narita T."/>
            <person name="Ohishi K."/>
            <person name="Haga S."/>
            <person name="Ohta F."/>
            <person name="Nomoto H."/>
            <person name="Nogata K."/>
            <person name="Morishita T."/>
            <person name="Endo T."/>
            <person name="Shin-I T."/>
            <person name="Takeda H."/>
            <person name="Morishita S."/>
            <person name="Kohara Y."/>
        </authorList>
    </citation>
    <scope>NUCLEOTIDE SEQUENCE [LARGE SCALE GENOMIC DNA]</scope>
    <source>
        <strain>Hd-rR</strain>
    </source>
</reference>
<evidence type="ECO:0000313" key="1">
    <source>
        <dbReference type="Ensembl" id="ENSORLP00020017420.1"/>
    </source>
</evidence>
<dbReference type="Ensembl" id="ENSORLT00020025968.1">
    <property type="protein sequence ID" value="ENSORLP00020017420.1"/>
    <property type="gene ID" value="ENSORLG00020018449.1"/>
</dbReference>
<accession>A0A3P9L9M3</accession>
<dbReference type="AlphaFoldDB" id="A0A3P9L9M3"/>
<reference evidence="1" key="3">
    <citation type="submission" date="2025-08" db="UniProtKB">
        <authorList>
            <consortium name="Ensembl"/>
        </authorList>
    </citation>
    <scope>IDENTIFICATION</scope>
    <source>
        <strain evidence="1">HNI</strain>
    </source>
</reference>
<reference evidence="1" key="4">
    <citation type="submission" date="2025-09" db="UniProtKB">
        <authorList>
            <consortium name="Ensembl"/>
        </authorList>
    </citation>
    <scope>IDENTIFICATION</scope>
    <source>
        <strain evidence="1">HNI</strain>
    </source>
</reference>
<proteinExistence type="predicted"/>
<name>A0A3P9L9M3_ORYLA</name>
<protein>
    <submittedName>
        <fullName evidence="1">Uncharacterized protein</fullName>
    </submittedName>
</protein>
<evidence type="ECO:0000313" key="2">
    <source>
        <dbReference type="Proteomes" id="UP000265180"/>
    </source>
</evidence>